<dbReference type="InterPro" id="IPR056227">
    <property type="entry name" value="TMD0_ABC"/>
</dbReference>
<evidence type="ECO:0000256" key="7">
    <source>
        <dbReference type="ARBA" id="ARBA00022840"/>
    </source>
</evidence>
<reference evidence="15 16" key="1">
    <citation type="journal article" date="2016" name="PLoS Pathog.">
        <title>Biosynthesis of antibiotic leucinostatins in bio-control fungus Purpureocillium lilacinum and their inhibition on phytophthora revealed by genome mining.</title>
        <authorList>
            <person name="Wang G."/>
            <person name="Liu Z."/>
            <person name="Lin R."/>
            <person name="Li E."/>
            <person name="Mao Z."/>
            <person name="Ling J."/>
            <person name="Yang Y."/>
            <person name="Yin W.B."/>
            <person name="Xie B."/>
        </authorList>
    </citation>
    <scope>NUCLEOTIDE SEQUENCE [LARGE SCALE GENOMIC DNA]</scope>
    <source>
        <strain evidence="15">170</strain>
    </source>
</reference>
<sequence length="1435" mass="157584">MATNSSVTAGDDSFGPQLNGQFDFTLTFEHVVMTIVPTVIFVCVTPLSVYRLFRKPARVRPGLLLWAKLATGTSLVSVDVANLVLWCRTSFEHQKGTSVAAAALSLLASICILALLWSQHRHSVRLSAILSIYLALTILLDIATVRSLLRRPGLHGEGYVLISTLVLRFCLLFLEELPKRKLFYQSSDRDATSREAGSGFWNRRLFIWLNSTLIAGFRSMLLVDNLQNIGSDFESNALLARVDKAWETADKNSNNALLKASAKVFARPVLAVVVPRIMFSAFTLSQPFLLRRIVEAVGDPDLPANSANGLIGATVLIYLGIGLSRGCYIHLNYRYITMLRGALVALIYKKIFRLQSDVTASAAVTHMSTDIDSIAIALEGMHDTWASMVEIGVGAFILSRYVGGATFLVAIPALITTVASMILATKLAPAKVAWNQKVQERVATTSDTLAQLKGIKMMGLGPWFFDHIQNLRVIEMNFSKKYRALVVIMYSIGTFSLSIAPVLVIAGSLFWTQLGSGFSAAEAFTTLSIITLVAQPFTILLMGFPVLWSISGCFTRIQGFLLLPERNGYRDVTASTADKDDREASPQQMQQLAEKGPGAEIRFEGVLVAFESTTEPVLKDLNLVLPRSSFTVITGPVGSGKSTLLKAILGEVELSQGTVNTSSPSIAYCGQATWLRNTSIKDNIVGPEDLDETWYNTVVHACALNEDLNELPQGRDTIAGSGGSRLSGGQKQRLAMARAVYSRQRIVVLDDCFSALDQRTSSTVFSRLLGPKGILRKSGTTVVLATHSVSHASSADFQVEILPGGTIRFETCDTNLRPMGDKSEPNQNDEVYGNRESSSTLAPSSDEQNHDTSTKHVSDSDAQRQGGDLSLYKFYFQSIGKLTIATWFFLAAVYIGASQMPNIWVRVWLDRDPNNNLYFIGYAGWAILGLFLGIVALAFFMLKLVPKSAENLHWTLLDIVMRQPLWHLTRIDTGNTLNRFSQDMTLVSQELPISFFLVTFLGLTNIATIAIISSGAKYAAAMIPVLVVALYLLQSFYLRTSRQMRHLDLEAKSPLYTIFSEVASGIQHIRAFSWQSKFLDYGLQLLNRSQRPYYLMFCIQRWLTLSLDMFVLCIAITLVTLALKVGNISTQTSIGLALVNMIGYGENLSLLIQQWTNLETSLGAITRLRSYVLETPVEHEVAEPSTPPESWPSPGKIEIDHLEAKYDMDDASANAVLDDISIVIRPGQKVGVIGRTGSGKSSFVLALLRLLRFSGSIRIDGVDTTSVSLNRLRSHITTLTQDPVAMPGSVRTNLCPFTSQGSHPVDDTVLMAALTRVGLQESIQQRGGLDTDIAELKLSAGETQLLCLTRAVLHNELTKSRIILIDEATSSMDRETEQRAQQVFDQFSKSGCTMIMIAHRMDMVSDADVVITLDQGKILNVSGEGYALEIDETSV</sequence>
<dbReference type="GO" id="GO:0005524">
    <property type="term" value="F:ATP binding"/>
    <property type="evidence" value="ECO:0007669"/>
    <property type="project" value="UniProtKB-KW"/>
</dbReference>
<keyword evidence="9 12" id="KW-0472">Membrane</keyword>
<evidence type="ECO:0000256" key="10">
    <source>
        <dbReference type="ARBA" id="ARBA00023180"/>
    </source>
</evidence>
<keyword evidence="7" id="KW-0067">ATP-binding</keyword>
<dbReference type="InterPro" id="IPR003439">
    <property type="entry name" value="ABC_transporter-like_ATP-bd"/>
</dbReference>
<keyword evidence="16" id="KW-1185">Reference proteome</keyword>
<feature type="transmembrane region" description="Helical" evidence="12">
    <location>
        <begin position="98"/>
        <end position="117"/>
    </location>
</feature>
<dbReference type="STRING" id="1380566.A0A179G3R6"/>
<evidence type="ECO:0000256" key="3">
    <source>
        <dbReference type="ARBA" id="ARBA00022448"/>
    </source>
</evidence>
<feature type="transmembrane region" description="Helical" evidence="12">
    <location>
        <begin position="484"/>
        <end position="511"/>
    </location>
</feature>
<feature type="compositionally biased region" description="Polar residues" evidence="11">
    <location>
        <begin position="825"/>
        <end position="846"/>
    </location>
</feature>
<evidence type="ECO:0000259" key="13">
    <source>
        <dbReference type="PROSITE" id="PS50893"/>
    </source>
</evidence>
<accession>A0A179G3R6</accession>
<feature type="transmembrane region" description="Helical" evidence="12">
    <location>
        <begin position="1102"/>
        <end position="1123"/>
    </location>
</feature>
<feature type="compositionally biased region" description="Basic and acidic residues" evidence="11">
    <location>
        <begin position="847"/>
        <end position="862"/>
    </location>
</feature>
<feature type="transmembrane region" description="Helical" evidence="12">
    <location>
        <begin position="874"/>
        <end position="897"/>
    </location>
</feature>
<dbReference type="CDD" id="cd18580">
    <property type="entry name" value="ABC_6TM_ABCC_D2"/>
    <property type="match status" value="1"/>
</dbReference>
<evidence type="ECO:0000256" key="6">
    <source>
        <dbReference type="ARBA" id="ARBA00022741"/>
    </source>
</evidence>
<name>A0A179G3R6_METCM</name>
<dbReference type="RefSeq" id="XP_022284650.1">
    <property type="nucleotide sequence ID" value="XM_022428160.1"/>
</dbReference>
<feature type="region of interest" description="Disordered" evidence="11">
    <location>
        <begin position="813"/>
        <end position="864"/>
    </location>
</feature>
<feature type="domain" description="ABC transporter" evidence="13">
    <location>
        <begin position="1197"/>
        <end position="1435"/>
    </location>
</feature>
<dbReference type="InterPro" id="IPR027417">
    <property type="entry name" value="P-loop_NTPase"/>
</dbReference>
<feature type="transmembrane region" description="Helical" evidence="12">
    <location>
        <begin position="1018"/>
        <end position="1038"/>
    </location>
</feature>
<evidence type="ECO:0000256" key="11">
    <source>
        <dbReference type="SAM" id="MobiDB-lite"/>
    </source>
</evidence>
<evidence type="ECO:0000256" key="8">
    <source>
        <dbReference type="ARBA" id="ARBA00022989"/>
    </source>
</evidence>
<evidence type="ECO:0000256" key="4">
    <source>
        <dbReference type="ARBA" id="ARBA00022475"/>
    </source>
</evidence>
<feature type="domain" description="ABC transmembrane type-1" evidence="14">
    <location>
        <begin position="277"/>
        <end position="547"/>
    </location>
</feature>
<dbReference type="SMART" id="SM00382">
    <property type="entry name" value="AAA"/>
    <property type="match status" value="2"/>
</dbReference>
<comment type="similarity">
    <text evidence="2">Belongs to the ABC transporter superfamily. ABCC family. Conjugate transporter (TC 3.A.1.208) subfamily.</text>
</comment>
<comment type="subcellular location">
    <subcellularLocation>
        <location evidence="1">Cell membrane</location>
        <topology evidence="1">Multi-pass membrane protein</topology>
    </subcellularLocation>
</comment>
<dbReference type="FunFam" id="3.40.50.300:FF:002145">
    <property type="entry name" value="ABC transporter (MsbA subfamily)"/>
    <property type="match status" value="1"/>
</dbReference>
<dbReference type="SUPFAM" id="SSF52540">
    <property type="entry name" value="P-loop containing nucleoside triphosphate hydrolases"/>
    <property type="match status" value="2"/>
</dbReference>
<proteinExistence type="inferred from homology"/>
<dbReference type="InterPro" id="IPR003593">
    <property type="entry name" value="AAA+_ATPase"/>
</dbReference>
<organism evidence="15 16">
    <name type="scientific">Pochonia chlamydosporia 170</name>
    <dbReference type="NCBI Taxonomy" id="1380566"/>
    <lineage>
        <taxon>Eukaryota</taxon>
        <taxon>Fungi</taxon>
        <taxon>Dikarya</taxon>
        <taxon>Ascomycota</taxon>
        <taxon>Pezizomycotina</taxon>
        <taxon>Sordariomycetes</taxon>
        <taxon>Hypocreomycetidae</taxon>
        <taxon>Hypocreales</taxon>
        <taxon>Clavicipitaceae</taxon>
        <taxon>Pochonia</taxon>
    </lineage>
</organism>
<keyword evidence="10" id="KW-0325">Glycoprotein</keyword>
<dbReference type="Pfam" id="PF00664">
    <property type="entry name" value="ABC_membrane"/>
    <property type="match status" value="2"/>
</dbReference>
<feature type="domain" description="ABC transporter" evidence="13">
    <location>
        <begin position="601"/>
        <end position="829"/>
    </location>
</feature>
<dbReference type="GO" id="GO:0005886">
    <property type="term" value="C:plasma membrane"/>
    <property type="evidence" value="ECO:0007669"/>
    <property type="project" value="UniProtKB-SubCell"/>
</dbReference>
<dbReference type="Gene3D" id="3.40.50.300">
    <property type="entry name" value="P-loop containing nucleotide triphosphate hydrolases"/>
    <property type="match status" value="2"/>
</dbReference>
<feature type="transmembrane region" description="Helical" evidence="12">
    <location>
        <begin position="124"/>
        <end position="144"/>
    </location>
</feature>
<feature type="transmembrane region" description="Helical" evidence="12">
    <location>
        <begin position="523"/>
        <end position="548"/>
    </location>
</feature>
<dbReference type="InterPro" id="IPR017871">
    <property type="entry name" value="ABC_transporter-like_CS"/>
</dbReference>
<evidence type="ECO:0000256" key="12">
    <source>
        <dbReference type="SAM" id="Phobius"/>
    </source>
</evidence>
<comment type="caution">
    <text evidence="15">The sequence shown here is derived from an EMBL/GenBank/DDBJ whole genome shotgun (WGS) entry which is preliminary data.</text>
</comment>
<dbReference type="InterPro" id="IPR011527">
    <property type="entry name" value="ABC1_TM_dom"/>
</dbReference>
<feature type="transmembrane region" description="Helical" evidence="12">
    <location>
        <begin position="991"/>
        <end position="1012"/>
    </location>
</feature>
<protein>
    <submittedName>
        <fullName evidence="15">ABC multidrug transporter</fullName>
    </submittedName>
</protein>
<dbReference type="Pfam" id="PF24357">
    <property type="entry name" value="TMD0_ABC"/>
    <property type="match status" value="1"/>
</dbReference>
<evidence type="ECO:0000256" key="1">
    <source>
        <dbReference type="ARBA" id="ARBA00004651"/>
    </source>
</evidence>
<dbReference type="SUPFAM" id="SSF90123">
    <property type="entry name" value="ABC transporter transmembrane region"/>
    <property type="match status" value="2"/>
</dbReference>
<dbReference type="KEGG" id="pchm:VFPPC_00080"/>
<dbReference type="InterPro" id="IPR044726">
    <property type="entry name" value="ABCC_6TM_D2"/>
</dbReference>
<evidence type="ECO:0000256" key="9">
    <source>
        <dbReference type="ARBA" id="ARBA00023136"/>
    </source>
</evidence>
<evidence type="ECO:0000256" key="5">
    <source>
        <dbReference type="ARBA" id="ARBA00022692"/>
    </source>
</evidence>
<dbReference type="InterPro" id="IPR036640">
    <property type="entry name" value="ABC1_TM_sf"/>
</dbReference>
<dbReference type="PROSITE" id="PS50893">
    <property type="entry name" value="ABC_TRANSPORTER_2"/>
    <property type="match status" value="2"/>
</dbReference>
<dbReference type="GO" id="GO:0016887">
    <property type="term" value="F:ATP hydrolysis activity"/>
    <property type="evidence" value="ECO:0007669"/>
    <property type="project" value="InterPro"/>
</dbReference>
<feature type="transmembrane region" description="Helical" evidence="12">
    <location>
        <begin position="65"/>
        <end position="86"/>
    </location>
</feature>
<evidence type="ECO:0000313" key="16">
    <source>
        <dbReference type="Proteomes" id="UP000078397"/>
    </source>
</evidence>
<gene>
    <name evidence="15" type="ORF">VFPPC_00080</name>
</gene>
<dbReference type="InterPro" id="IPR050173">
    <property type="entry name" value="ABC_transporter_C-like"/>
</dbReference>
<dbReference type="OrthoDB" id="6500128at2759"/>
<dbReference type="FunFam" id="1.20.1560.10:FF:000066">
    <property type="entry name" value="ABC multidrug transporter (Eurofung)"/>
    <property type="match status" value="1"/>
</dbReference>
<dbReference type="EMBL" id="LSBJ02000001">
    <property type="protein sequence ID" value="OAQ72011.2"/>
    <property type="molecule type" value="Genomic_DNA"/>
</dbReference>
<dbReference type="Gene3D" id="1.20.1560.10">
    <property type="entry name" value="ABC transporter type 1, transmembrane domain"/>
    <property type="match status" value="2"/>
</dbReference>
<dbReference type="GeneID" id="28844168"/>
<evidence type="ECO:0000313" key="15">
    <source>
        <dbReference type="EMBL" id="OAQ72011.2"/>
    </source>
</evidence>
<keyword evidence="4" id="KW-1003">Cell membrane</keyword>
<dbReference type="InterPro" id="IPR044746">
    <property type="entry name" value="ABCC_6TM_D1"/>
</dbReference>
<dbReference type="PANTHER" id="PTHR24223:SF399">
    <property type="entry name" value="ABC TRANSPORTER ATNG"/>
    <property type="match status" value="1"/>
</dbReference>
<keyword evidence="8 12" id="KW-1133">Transmembrane helix</keyword>
<dbReference type="PROSITE" id="PS50929">
    <property type="entry name" value="ABC_TM1F"/>
    <property type="match status" value="2"/>
</dbReference>
<feature type="transmembrane region" description="Helical" evidence="12">
    <location>
        <begin position="31"/>
        <end position="53"/>
    </location>
</feature>
<keyword evidence="6" id="KW-0547">Nucleotide-binding</keyword>
<feature type="transmembrane region" description="Helical" evidence="12">
    <location>
        <begin position="917"/>
        <end position="942"/>
    </location>
</feature>
<keyword evidence="5 12" id="KW-0812">Transmembrane</keyword>
<evidence type="ECO:0000259" key="14">
    <source>
        <dbReference type="PROSITE" id="PS50929"/>
    </source>
</evidence>
<evidence type="ECO:0000256" key="2">
    <source>
        <dbReference type="ARBA" id="ARBA00009726"/>
    </source>
</evidence>
<dbReference type="Pfam" id="PF00005">
    <property type="entry name" value="ABC_tran"/>
    <property type="match status" value="2"/>
</dbReference>
<keyword evidence="3" id="KW-0813">Transport</keyword>
<dbReference type="Proteomes" id="UP000078397">
    <property type="component" value="Unassembled WGS sequence"/>
</dbReference>
<dbReference type="CDD" id="cd18579">
    <property type="entry name" value="ABC_6TM_ABCC_D1"/>
    <property type="match status" value="1"/>
</dbReference>
<dbReference type="PROSITE" id="PS00211">
    <property type="entry name" value="ABC_TRANSPORTER_1"/>
    <property type="match status" value="1"/>
</dbReference>
<feature type="domain" description="ABC transmembrane type-1" evidence="14">
    <location>
        <begin position="888"/>
        <end position="1160"/>
    </location>
</feature>
<dbReference type="GO" id="GO:0140359">
    <property type="term" value="F:ABC-type transporter activity"/>
    <property type="evidence" value="ECO:0007669"/>
    <property type="project" value="InterPro"/>
</dbReference>
<dbReference type="PANTHER" id="PTHR24223">
    <property type="entry name" value="ATP-BINDING CASSETTE SUB-FAMILY C"/>
    <property type="match status" value="1"/>
</dbReference>